<feature type="region of interest" description="Disordered" evidence="1">
    <location>
        <begin position="303"/>
        <end position="326"/>
    </location>
</feature>
<name>A0AAD3DMS4_9CHLO</name>
<evidence type="ECO:0000256" key="1">
    <source>
        <dbReference type="SAM" id="MobiDB-lite"/>
    </source>
</evidence>
<comment type="caution">
    <text evidence="2">The sequence shown here is derived from an EMBL/GenBank/DDBJ whole genome shotgun (WGS) entry which is preliminary data.</text>
</comment>
<feature type="region of interest" description="Disordered" evidence="1">
    <location>
        <begin position="66"/>
        <end position="97"/>
    </location>
</feature>
<proteinExistence type="predicted"/>
<sequence length="326" mass="35980">MEMTQGRPRKRHRIADCVDDANCGGSRQAFSNGSTKLLCPAVAVLLRNVDRHAAVLLRLAASQQQQQGSPQLLGVGPARMGPTAPQAGLGESQQQFPTPAAAVQAASGATGAAEDDMGRGMLASQVEAALARGNRILWRPEDVKVMLAHLATLPPGPNVQREEAVKKLGLAHLPDPKRKLRRAVCGKLEKLRNLLANGENPLEVRCWLRMPRGTYSIRAWLRRAFMALPNQEGTSSDAAAVLEADPEISPKLDRRPERRYPKIAKWHAYVQRQLLEYPEFVFTGRKQGRSKIYRYESQVAQALDERPAKTRKRGLQGVPHLGKHNN</sequence>
<evidence type="ECO:0000313" key="2">
    <source>
        <dbReference type="EMBL" id="GFR44741.1"/>
    </source>
</evidence>
<keyword evidence="3" id="KW-1185">Reference proteome</keyword>
<gene>
    <name evidence="2" type="ORF">Agub_g6069</name>
</gene>
<reference evidence="2 3" key="1">
    <citation type="journal article" date="2021" name="Sci. Rep.">
        <title>Genome sequencing of the multicellular alga Astrephomene provides insights into convergent evolution of germ-soma differentiation.</title>
        <authorList>
            <person name="Yamashita S."/>
            <person name="Yamamoto K."/>
            <person name="Matsuzaki R."/>
            <person name="Suzuki S."/>
            <person name="Yamaguchi H."/>
            <person name="Hirooka S."/>
            <person name="Minakuchi Y."/>
            <person name="Miyagishima S."/>
            <person name="Kawachi M."/>
            <person name="Toyoda A."/>
            <person name="Nozaki H."/>
        </authorList>
    </citation>
    <scope>NUCLEOTIDE SEQUENCE [LARGE SCALE GENOMIC DNA]</scope>
    <source>
        <strain evidence="2 3">NIES-4017</strain>
    </source>
</reference>
<dbReference type="AlphaFoldDB" id="A0AAD3DMS4"/>
<organism evidence="2 3">
    <name type="scientific">Astrephomene gubernaculifera</name>
    <dbReference type="NCBI Taxonomy" id="47775"/>
    <lineage>
        <taxon>Eukaryota</taxon>
        <taxon>Viridiplantae</taxon>
        <taxon>Chlorophyta</taxon>
        <taxon>core chlorophytes</taxon>
        <taxon>Chlorophyceae</taxon>
        <taxon>CS clade</taxon>
        <taxon>Chlamydomonadales</taxon>
        <taxon>Astrephomenaceae</taxon>
        <taxon>Astrephomene</taxon>
    </lineage>
</organism>
<dbReference type="Proteomes" id="UP001054857">
    <property type="component" value="Unassembled WGS sequence"/>
</dbReference>
<feature type="compositionally biased region" description="Low complexity" evidence="1">
    <location>
        <begin position="66"/>
        <end position="77"/>
    </location>
</feature>
<evidence type="ECO:0000313" key="3">
    <source>
        <dbReference type="Proteomes" id="UP001054857"/>
    </source>
</evidence>
<accession>A0AAD3DMS4</accession>
<dbReference type="EMBL" id="BMAR01000008">
    <property type="protein sequence ID" value="GFR44741.1"/>
    <property type="molecule type" value="Genomic_DNA"/>
</dbReference>
<protein>
    <submittedName>
        <fullName evidence="2">Uncharacterized protein</fullName>
    </submittedName>
</protein>